<comment type="caution">
    <text evidence="1">The sequence shown here is derived from an EMBL/GenBank/DDBJ whole genome shotgun (WGS) entry which is preliminary data.</text>
</comment>
<gene>
    <name evidence="1" type="ORF">ELS17_07590</name>
</gene>
<dbReference type="EMBL" id="SHMR01000001">
    <property type="protein sequence ID" value="RZH69705.1"/>
    <property type="molecule type" value="Genomic_DNA"/>
</dbReference>
<accession>A0A482Y6E8</accession>
<dbReference type="OrthoDB" id="175884at2157"/>
<evidence type="ECO:0000313" key="1">
    <source>
        <dbReference type="EMBL" id="RZH69705.1"/>
    </source>
</evidence>
<evidence type="ECO:0000313" key="2">
    <source>
        <dbReference type="Proteomes" id="UP000292704"/>
    </source>
</evidence>
<dbReference type="AlphaFoldDB" id="A0A482Y6E8"/>
<reference evidence="1 2" key="1">
    <citation type="submission" date="2019-02" db="EMBL/GenBank/DDBJ databases">
        <title>Genome analysis provides insights into bioremediation potentialities and Haloocin production by Natrinema altunense strain 4.1R isolated from Chott Douz in Tunisian desert.</title>
        <authorList>
            <person name="Najjari A."/>
            <person name="Youssef N."/>
            <person name="Ben Dhia O."/>
            <person name="Ferjani R."/>
            <person name="El Hidri D."/>
            <person name="Ouzari H.I."/>
            <person name="Cherif A."/>
        </authorList>
    </citation>
    <scope>NUCLEOTIDE SEQUENCE [LARGE SCALE GENOMIC DNA]</scope>
    <source>
        <strain evidence="1 2">4.1R</strain>
    </source>
</reference>
<protein>
    <submittedName>
        <fullName evidence="1">Uncharacterized protein</fullName>
    </submittedName>
</protein>
<organism evidence="1 2">
    <name type="scientific">Natrinema altunense</name>
    <dbReference type="NCBI Taxonomy" id="222984"/>
    <lineage>
        <taxon>Archaea</taxon>
        <taxon>Methanobacteriati</taxon>
        <taxon>Methanobacteriota</taxon>
        <taxon>Stenosarchaea group</taxon>
        <taxon>Halobacteria</taxon>
        <taxon>Halobacteriales</taxon>
        <taxon>Natrialbaceae</taxon>
        <taxon>Natrinema</taxon>
    </lineage>
</organism>
<name>A0A482Y6E8_9EURY</name>
<proteinExistence type="predicted"/>
<dbReference type="Proteomes" id="UP000292704">
    <property type="component" value="Unassembled WGS sequence"/>
</dbReference>
<sequence length="169" mass="18749">MRVIAVLAETKPDIVEYDLDLLLTRIVDGSRLAKVYGCRALAHAEGLDESSTLAIADVLKRVVVETTDAHVGIAAATAITAIPCKYPKDRFADPYVQFRTDKLDSIILQKGDDVGEQFYEIMLTAALHDPEAFDHGPEASQLLEYLHNRYSLGRDISEQTYRLAQSRIG</sequence>